<feature type="compositionally biased region" description="Polar residues" evidence="4">
    <location>
        <begin position="580"/>
        <end position="589"/>
    </location>
</feature>
<sequence length="3505" mass="383735">MDPGGDVGAQDAACDITTEDSKSPEDVPSLETQHSLKEIHTWWEIPAIAHFCSLFKAVFGFCDFDIEDLEEALLTSPAQGGSTLVIDIICQLLNGCYARDDIKYYNYDLFLKDIFLMLKIGDSLRVEPLGTDAKGAKYWYFYGTRLYKETPEQELKDDKKGRRKNLEELENEAEADKGNEDVGHVKRNPVLSVAEPKMVEKALDEEEGELDVDMQEEESTVTPAVDSADDEDVDDEQKELAQALYESENGEVDDDDDDVDYEEELKKKKSPKSKKKSTPKKSSARQAEKEETEIVPETKFIETVCKSRKRRSYYTGGKSRSRSRSQKKKAAESKSLGQEEAEEGSRSSSRKQSKLNNSSSQKQTQESSPVPTRRSRRRMKEDVETEVILDPNLPQSELKRLTVDGFHNQLSTRRSRTASQKAKDASVKSDLLEGSEVDISAKRSEDMASSKQKSSKKSSDTQIIGATGGNSQPELDSQSLQGSGVQSALQSSKSKPSETPEAGRNVKRGSSRRKSTPQRRQNKSSKLEIKLECKEESTSELISGSIEEKSVPKGNQEKETEQSANDLHHLEGQISERENPQNLQSQTAVCTEPEHAVEDSCSQDKEVLKDEHDDKKVSKEGMKLVSSIGSSSACLVSTGSTQEEADEDERIIDLELTDVRDAEREMSVNLKEGCTKDVEREVSVNWNEGYISDVDREEPVELNDQCIRDTQREGSVNLNEGDWRAPPGMTDIVIGVNSQEEAHKSDHASMEEEDGSTILQDFASVVAPAEIEPDTITEVFISQVASTAEIEPGTVITDFVSQVAPTTEIESGTFMTGFVSPGAPPTTEIELGTITTDFVSQVAPTAEIEAGTVITDFVSQVAPTAEIDAGTVTTDFVSEIAPRTETKLDMIAVQSSDLSVTAEDVATEVCASSTDADSLAESSPMISSVTTHSEVDSSNSGDLETRPDPASLKPVIPSEVPGSDLNNVKLYSASEQVTEQAAVSSLHLGPGLTANSLSNVDVEMEHLNVGVGELVQQNSLHEEMEVDATSEDAVCVTGRGEQTHSDINEEDQPGRCTDEDTLHSNGSHNAVLPKQTAPTFELKTVEETPMDVDFIPESVTLETEISNEEITTSQHLMVDTVVDINSDTKVEVDGFKQSTYNTNLEANRGEQSIDNTNVEVKCSGLSASNTKFEIKLTCNSNNVEIASNEQSSSGFSSQSPRGDSVADSSNAEEHLSEQSYGGNLIEGITERTSFTTESGQNYVGQEFPEHHTNVPIIPVSSNPSLERAVSVQSEQAAGDQSSEAAVAPSDLPAAQETDQQPVTVTTVSAQGHITSASGTSSSCDTVELKTAVTSKTMDSSDLDTNQPPVSVSPVPKCDKQLQESNLIVEEMIVDGKQRFVGRENYEKSNEVLSQKLDHDADLAERSADVQERAVDGCVEMLTGDKQTETDSGIVQIGISRTGRTGSCREVEMRIPGETSFDGKRDEGGSDASDEQRRLGDQPEAICADLSFEAVDSNMTAEKNEGDVIAERNYDDATFVTCGNEVSPEKFVGDAKTRPCDVELVEMDNGLTSAEIGNEITAYHSVSSDATCMSENEEIAATDDNATAVTEVLTVSDATSVTDIVTAVKTVGGAAPVTNNEVTAVSDAVSVAHIEVTTVETVGDVTPVANNEVTAVSDAVSVAHIEVTTVETVGDAAPVTNNEVTAVSDAVSVAYIEVTTVETVGDAAVVTNNEVTAVSDAVSVAHIKVTKDETVCDSAAVTYSPITAVSDAASVSEAMLTERGGFAAIVADDCDKTTDTDGKDAVSATDVDATVKMVSNCREADATADSTSCDGSSAGAHQNHSETRESIPQTTAGNTVASRGDSNTQNHTEMSKSNTETRQGGSSVRTDSGEALTQRFLVILRNEIQSSACASVVMTPAKLTMLEVSQTKESDMLESEVSQTKESDMLESEVSQTKESDMLESEVSQTKERVMLESEVSQTKESDMLKSEILQTQERDMLDSEMSQTQESESEIPQTQELESEISQTQECDMLESEILRTRECDMLESEILRTKECDMLEREVVTQINENDVLESEAIIEENDMLVSEAIIQAKENDMLVSEAIIQAKENDMLISEAVIQAKENDMLVSEAIIQAKENDMLDSEVVIQAKENDMLDSEVVIQSEKSDIAESQVINEVENNVSLTSAAGDAQTQLPSDSKDEDTAALTDPAAPDTLLLNNDKQNEALISDGKEQDISSTEAETLVKNAASSVQSYIDASAVDGLKKNSGANETQLRENVEFEANADITDEVKDEPKEEIKEETSLHPKESSVSNVVEDEKPKDEVCQSVSLYGDERPLLAGLSHWQLVCDTVEDWETLAAELKETSIYKEKLLYRIIKNDFLPEIPAIMADKIQAREKRAKEMLPRRSSYRLELKKLEEEKKEQLHRVVEEEEERHRAVAEEERRQQMKIEEEKRLKEEREKAREERANRARLREERARLIAEGKEIPPELMNGLRQEEIDQDDVDEEMQFNLEKVLLTVKRNEYSWPFLEAVEEVNTPDFFDAIKEPMDLLQIEKKLSERGYKSTEQFERDMNLVFDNCIEYHGKDSDFGFMAENLKGVFERSMRRTFRVYLEPATHHRGRRRDTWGDSSYDVEYGVAGGLRPARRRSNYMEALDAEAYTTGRILYPSGRKWGSEDEEDKTKAGQGENVKQETNAPEDSEAQLKPRATWSYRRELGHDANDFESYIPKSSKVKTEGTESSSVPHQVDLTKFAGAKFRYSIQPIMDKGRKLPQMVINQYVKKVKTEEKPQPGEPTAATAGAPLTTAAVRPPVKIVKISREEYAKLLAENKITIVQANSPAGQVIKLQAGLQLKEAASLGKPSQQSSLSPSSSTAPVPAARGGQRTPTEEQVRASNSNLEKAKSAGLKPQKEEGERSRPAPADIKARLRQINEKLAKKLKSPVTKEETVYENTKIVEGQVVFNVAPNKMETLTLYGEGALQAKRPAYNSSRYLHPTAASFAKKIDNLGHSDKLPPVKKVRFSDEFEVRETDSEYSGTYPDQKADSNCNVLTPRDQQNTEVSDRLHFHTTASTSSASPQSSASSSTTAGTPSSSSSPSSASKSAAPKSSVYEKWKRRVSKTNVGLVPKLNLEETEPSLSKHKTISDEGEQAVARQDTGTSETGRSSKKRAVSPSQADSDTLSKKSKVDVTCDDEDANLKSLIAEAELPSEPSNSEEKQTQPPQMIDTPHPIVQKEDELEEASSSRQHSHPEKELSQKRQLSPCSERNQLPRKKLKVSTQEVSKVLEKLKQVSPLKQSAQLSSATYSSSDVAGPTLPESLENEVLSDGEKLTLQEDSGLPKQNGKCKNTTNQRSDSNTDRDSFCRALELQHKDKSTVLSAQDDIHLTGSSTSCHPESQTLSSSSSTTESSTSFEHSAVPTPSTSSSGTLRLPDLSTQLVHIMAQKKKWMSEEKGYENCDSPQGLSPPLLEPIEPVADIDINQKSMTTSSDDGDDEMPVLVPDHLPQSLVEPGSDNIFQRMMSPEKSKI</sequence>
<dbReference type="PANTHER" id="PTHR47092">
    <property type="entry name" value="CAT EYE SYNDROME CRITICAL REGION PROTEIN 2"/>
    <property type="match status" value="1"/>
</dbReference>
<feature type="compositionally biased region" description="Acidic residues" evidence="4">
    <location>
        <begin position="248"/>
        <end position="263"/>
    </location>
</feature>
<feature type="region of interest" description="Disordered" evidence="4">
    <location>
        <begin position="913"/>
        <end position="960"/>
    </location>
</feature>
<feature type="region of interest" description="Disordered" evidence="4">
    <location>
        <begin position="169"/>
        <end position="619"/>
    </location>
</feature>
<dbReference type="SMART" id="SM00297">
    <property type="entry name" value="BROMO"/>
    <property type="match status" value="1"/>
</dbReference>
<feature type="compositionally biased region" description="Basic and acidic residues" evidence="4">
    <location>
        <begin position="2888"/>
        <end position="2902"/>
    </location>
</feature>
<dbReference type="InterPro" id="IPR001487">
    <property type="entry name" value="Bromodomain"/>
</dbReference>
<feature type="compositionally biased region" description="Low complexity" evidence="4">
    <location>
        <begin position="3373"/>
        <end position="3393"/>
    </location>
</feature>
<feature type="compositionally biased region" description="Low complexity" evidence="4">
    <location>
        <begin position="3047"/>
        <end position="3087"/>
    </location>
</feature>
<feature type="compositionally biased region" description="Polar residues" evidence="4">
    <location>
        <begin position="1995"/>
        <end position="2004"/>
    </location>
</feature>
<feature type="region of interest" description="Disordered" evidence="4">
    <location>
        <begin position="2837"/>
        <end position="2902"/>
    </location>
</feature>
<feature type="compositionally biased region" description="Basic residues" evidence="4">
    <location>
        <begin position="505"/>
        <end position="523"/>
    </location>
</feature>
<dbReference type="EMBL" id="CAJHNH020004713">
    <property type="protein sequence ID" value="CAG5131513.1"/>
    <property type="molecule type" value="Genomic_DNA"/>
</dbReference>
<feature type="region of interest" description="Disordered" evidence="4">
    <location>
        <begin position="1450"/>
        <end position="1480"/>
    </location>
</feature>
<feature type="region of interest" description="Disordered" evidence="4">
    <location>
        <begin position="1270"/>
        <end position="1299"/>
    </location>
</feature>
<feature type="compositionally biased region" description="Low complexity" evidence="4">
    <location>
        <begin position="2185"/>
        <end position="2196"/>
    </location>
</feature>
<evidence type="ECO:0000259" key="5">
    <source>
        <dbReference type="PROSITE" id="PS50014"/>
    </source>
</evidence>
<feature type="region of interest" description="Disordered" evidence="4">
    <location>
        <begin position="3008"/>
        <end position="3338"/>
    </location>
</feature>
<feature type="compositionally biased region" description="Low complexity" evidence="4">
    <location>
        <begin position="354"/>
        <end position="363"/>
    </location>
</feature>
<proteinExistence type="predicted"/>
<dbReference type="Gene3D" id="1.20.920.10">
    <property type="entry name" value="Bromodomain-like"/>
    <property type="match status" value="1"/>
</dbReference>
<protein>
    <recommendedName>
        <fullName evidence="5">Bromo domain-containing protein</fullName>
    </recommendedName>
</protein>
<dbReference type="InterPro" id="IPR029614">
    <property type="entry name" value="CECR2"/>
</dbReference>
<feature type="compositionally biased region" description="Polar residues" evidence="4">
    <location>
        <begin position="408"/>
        <end position="420"/>
    </location>
</feature>
<feature type="region of interest" description="Disordered" evidence="4">
    <location>
        <begin position="1334"/>
        <end position="1356"/>
    </location>
</feature>
<feature type="region of interest" description="Disordered" evidence="4">
    <location>
        <begin position="2264"/>
        <end position="2299"/>
    </location>
</feature>
<dbReference type="Proteomes" id="UP000678393">
    <property type="component" value="Unassembled WGS sequence"/>
</dbReference>
<feature type="compositionally biased region" description="Basic residues" evidence="4">
    <location>
        <begin position="267"/>
        <end position="283"/>
    </location>
</feature>
<feature type="compositionally biased region" description="Basic and acidic residues" evidence="4">
    <location>
        <begin position="3158"/>
        <end position="3167"/>
    </location>
</feature>
<dbReference type="OrthoDB" id="303107at2759"/>
<accession>A0A8S3ZPP6</accession>
<feature type="compositionally biased region" description="Low complexity" evidence="4">
    <location>
        <begin position="1188"/>
        <end position="1203"/>
    </location>
</feature>
<feature type="compositionally biased region" description="Basic and acidic residues" evidence="4">
    <location>
        <begin position="2269"/>
        <end position="2289"/>
    </location>
</feature>
<evidence type="ECO:0000256" key="2">
    <source>
        <dbReference type="PROSITE-ProRule" id="PRU00035"/>
    </source>
</evidence>
<feature type="compositionally biased region" description="Basic and acidic residues" evidence="4">
    <location>
        <begin position="439"/>
        <end position="448"/>
    </location>
</feature>
<evidence type="ECO:0000256" key="3">
    <source>
        <dbReference type="SAM" id="Coils"/>
    </source>
</evidence>
<organism evidence="6 7">
    <name type="scientific">Candidula unifasciata</name>
    <dbReference type="NCBI Taxonomy" id="100452"/>
    <lineage>
        <taxon>Eukaryota</taxon>
        <taxon>Metazoa</taxon>
        <taxon>Spiralia</taxon>
        <taxon>Lophotrochozoa</taxon>
        <taxon>Mollusca</taxon>
        <taxon>Gastropoda</taxon>
        <taxon>Heterobranchia</taxon>
        <taxon>Euthyneura</taxon>
        <taxon>Panpulmonata</taxon>
        <taxon>Eupulmonata</taxon>
        <taxon>Stylommatophora</taxon>
        <taxon>Helicina</taxon>
        <taxon>Helicoidea</taxon>
        <taxon>Geomitridae</taxon>
        <taxon>Candidula</taxon>
    </lineage>
</organism>
<feature type="compositionally biased region" description="Polar residues" evidence="4">
    <location>
        <begin position="460"/>
        <end position="494"/>
    </location>
</feature>
<feature type="region of interest" description="Disordered" evidence="4">
    <location>
        <begin position="3460"/>
        <end position="3505"/>
    </location>
</feature>
<dbReference type="GO" id="GO:0090537">
    <property type="term" value="C:CERF complex"/>
    <property type="evidence" value="ECO:0007669"/>
    <property type="project" value="InterPro"/>
</dbReference>
<feature type="compositionally biased region" description="Basic and acidic residues" evidence="4">
    <location>
        <begin position="421"/>
        <end position="431"/>
    </location>
</feature>
<feature type="region of interest" description="Disordered" evidence="4">
    <location>
        <begin position="2165"/>
        <end position="2196"/>
    </location>
</feature>
<feature type="region of interest" description="Disordered" evidence="4">
    <location>
        <begin position="1188"/>
        <end position="1224"/>
    </location>
</feature>
<feature type="compositionally biased region" description="Polar residues" evidence="4">
    <location>
        <begin position="3235"/>
        <end position="3245"/>
    </location>
</feature>
<feature type="domain" description="Bromo" evidence="5">
    <location>
        <begin position="2501"/>
        <end position="2571"/>
    </location>
</feature>
<evidence type="ECO:0000256" key="1">
    <source>
        <dbReference type="ARBA" id="ARBA00023117"/>
    </source>
</evidence>
<feature type="compositionally biased region" description="Low complexity" evidence="4">
    <location>
        <begin position="2837"/>
        <end position="2852"/>
    </location>
</feature>
<feature type="compositionally biased region" description="Basic and acidic residues" evidence="4">
    <location>
        <begin position="174"/>
        <end position="184"/>
    </location>
</feature>
<feature type="compositionally biased region" description="Basic and acidic residues" evidence="4">
    <location>
        <begin position="592"/>
        <end position="619"/>
    </location>
</feature>
<feature type="compositionally biased region" description="Basic residues" evidence="4">
    <location>
        <begin position="319"/>
        <end position="328"/>
    </location>
</feature>
<feature type="region of interest" description="Disordered" evidence="4">
    <location>
        <begin position="1"/>
        <end position="29"/>
    </location>
</feature>
<evidence type="ECO:0000313" key="6">
    <source>
        <dbReference type="EMBL" id="CAG5131513.1"/>
    </source>
</evidence>
<dbReference type="Pfam" id="PF00439">
    <property type="entry name" value="Bromodomain"/>
    <property type="match status" value="1"/>
</dbReference>
<feature type="compositionally biased region" description="Polar residues" evidence="4">
    <location>
        <begin position="3396"/>
        <end position="3408"/>
    </location>
</feature>
<evidence type="ECO:0000256" key="4">
    <source>
        <dbReference type="SAM" id="MobiDB-lite"/>
    </source>
</evidence>
<dbReference type="PRINTS" id="PR00503">
    <property type="entry name" value="BROMODOMAIN"/>
</dbReference>
<keyword evidence="1 2" id="KW-0103">Bromodomain</keyword>
<feature type="coiled-coil region" evidence="3">
    <location>
        <begin position="2387"/>
        <end position="2463"/>
    </location>
</feature>
<comment type="caution">
    <text evidence="6">The sequence shown here is derived from an EMBL/GenBank/DDBJ whole genome shotgun (WGS) entry which is preliminary data.</text>
</comment>
<feature type="compositionally biased region" description="Polar residues" evidence="4">
    <location>
        <begin position="1334"/>
        <end position="1349"/>
    </location>
</feature>
<feature type="compositionally biased region" description="Basic and acidic residues" evidence="4">
    <location>
        <begin position="525"/>
        <end position="537"/>
    </location>
</feature>
<reference evidence="6" key="1">
    <citation type="submission" date="2021-04" db="EMBL/GenBank/DDBJ databases">
        <authorList>
            <consortium name="Molecular Ecology Group"/>
        </authorList>
    </citation>
    <scope>NUCLEOTIDE SEQUENCE</scope>
</reference>
<name>A0A8S3ZPP6_9EUPU</name>
<feature type="region of interest" description="Disordered" evidence="4">
    <location>
        <begin position="2650"/>
        <end position="2685"/>
    </location>
</feature>
<feature type="region of interest" description="Disordered" evidence="4">
    <location>
        <begin position="1911"/>
        <end position="1949"/>
    </location>
</feature>
<feature type="compositionally biased region" description="Polar residues" evidence="4">
    <location>
        <begin position="913"/>
        <end position="942"/>
    </location>
</feature>
<keyword evidence="3" id="KW-0175">Coiled coil</keyword>
<dbReference type="PANTHER" id="PTHR47092:SF1">
    <property type="entry name" value="CHROMATIN REMODELING REGULATOR CECR2"/>
    <property type="match status" value="1"/>
</dbReference>
<feature type="compositionally biased region" description="Acidic residues" evidence="4">
    <location>
        <begin position="203"/>
        <end position="219"/>
    </location>
</feature>
<feature type="compositionally biased region" description="Polar residues" evidence="4">
    <location>
        <begin position="3023"/>
        <end position="3038"/>
    </location>
</feature>
<keyword evidence="7" id="KW-1185">Reference proteome</keyword>
<feature type="compositionally biased region" description="Acidic residues" evidence="4">
    <location>
        <begin position="227"/>
        <end position="237"/>
    </location>
</feature>
<feature type="region of interest" description="Disordered" evidence="4">
    <location>
        <begin position="3363"/>
        <end position="3408"/>
    </location>
</feature>
<feature type="compositionally biased region" description="Polar residues" evidence="4">
    <location>
        <begin position="1270"/>
        <end position="1283"/>
    </location>
</feature>
<evidence type="ECO:0000313" key="7">
    <source>
        <dbReference type="Proteomes" id="UP000678393"/>
    </source>
</evidence>
<gene>
    <name evidence="6" type="ORF">CUNI_LOCUS17071</name>
</gene>
<dbReference type="GO" id="GO:0006338">
    <property type="term" value="P:chromatin remodeling"/>
    <property type="evidence" value="ECO:0007669"/>
    <property type="project" value="InterPro"/>
</dbReference>
<feature type="compositionally biased region" description="Low complexity" evidence="4">
    <location>
        <begin position="3274"/>
        <end position="3286"/>
    </location>
</feature>
<dbReference type="PROSITE" id="PS50014">
    <property type="entry name" value="BROMODOMAIN_2"/>
    <property type="match status" value="1"/>
</dbReference>
<dbReference type="SUPFAM" id="SSF47370">
    <property type="entry name" value="Bromodomain"/>
    <property type="match status" value="1"/>
</dbReference>
<feature type="compositionally biased region" description="Polar residues" evidence="4">
    <location>
        <begin position="1829"/>
        <end position="1869"/>
    </location>
</feature>
<feature type="compositionally biased region" description="Basic and acidic residues" evidence="4">
    <location>
        <begin position="546"/>
        <end position="579"/>
    </location>
</feature>
<feature type="region of interest" description="Disordered" evidence="4">
    <location>
        <begin position="1805"/>
        <end position="1871"/>
    </location>
</feature>
<feature type="compositionally biased region" description="Polar residues" evidence="4">
    <location>
        <begin position="1807"/>
        <end position="1821"/>
    </location>
</feature>
<feature type="compositionally biased region" description="Polar residues" evidence="4">
    <location>
        <begin position="2165"/>
        <end position="2177"/>
    </location>
</feature>
<dbReference type="InterPro" id="IPR036427">
    <property type="entry name" value="Bromodomain-like_sf"/>
</dbReference>
<feature type="compositionally biased region" description="Polar residues" evidence="4">
    <location>
        <begin position="3322"/>
        <end position="3332"/>
    </location>
</feature>
<feature type="region of interest" description="Disordered" evidence="4">
    <location>
        <begin position="1985"/>
        <end position="2004"/>
    </location>
</feature>